<feature type="compositionally biased region" description="Polar residues" evidence="1">
    <location>
        <begin position="66"/>
        <end position="77"/>
    </location>
</feature>
<name>A0AAN9HB98_9TELE</name>
<protein>
    <submittedName>
        <fullName evidence="2">Uncharacterized protein</fullName>
    </submittedName>
</protein>
<sequence>MTKRKSKTTEFKPPKRTKPSGKRQRSSEETNLQSADENQAIQTLNSENNNSHNASCSEKLDEHQPEQITLQISQTTEFPVDPCCSLEEKTCNDDNNEDGNGTNPPEIEQTAEIAVQTPEPINSDKYTLSQPLNVEVTKEDQPDVELDDEKSEIKSNSNHESQKVPDDRDSELPSDECQTEREVSHEDSLATGERLGSSDIIEETSVDETGIQMTEDADPLVKRKIRKRMGMRRLGDRKRMVKGQPTSRNVFGEGLENEASVMISDDLKKDGSISLEEEGTESEVSGSSFPASCPLEDIPELEKQEEPDVQNGDEVQVQILVECMSSEQEITHETDNTIPPHANSDDPLEDIETECVERSTNESNIREDNKPEMCDEVTAEIGTEVTVDLAGVCKESTDVSAQDAGVIEGPLEVLKETIEESASTSEVANHFEELVVRGNEMEVEECCQSELDINTSISGQTNEECVESTDIAVNETVSALTVIDEIKDKSESLDCTLVAASVTAEDTENCEKTCMWSLSSPAAPPCGEDKDVQSVSEHAGLPSESHEPHASPAEPDPSSPSSIHSVTDSQLNNIPLSLEDFPIAEDTCDLEDATDLVCGLIRDLTSLNRIVRDAHRNIGFVQQGRKPTRPPFRSIYGPQH</sequence>
<feature type="compositionally biased region" description="Polar residues" evidence="1">
    <location>
        <begin position="29"/>
        <end position="56"/>
    </location>
</feature>
<proteinExistence type="predicted"/>
<keyword evidence="3" id="KW-1185">Reference proteome</keyword>
<evidence type="ECO:0000313" key="2">
    <source>
        <dbReference type="EMBL" id="KAK7165664.1"/>
    </source>
</evidence>
<organism evidence="2 3">
    <name type="scientific">Phoxinus phoxinus</name>
    <name type="common">Eurasian minnow</name>
    <dbReference type="NCBI Taxonomy" id="58324"/>
    <lineage>
        <taxon>Eukaryota</taxon>
        <taxon>Metazoa</taxon>
        <taxon>Chordata</taxon>
        <taxon>Craniata</taxon>
        <taxon>Vertebrata</taxon>
        <taxon>Euteleostomi</taxon>
        <taxon>Actinopterygii</taxon>
        <taxon>Neopterygii</taxon>
        <taxon>Teleostei</taxon>
        <taxon>Ostariophysi</taxon>
        <taxon>Cypriniformes</taxon>
        <taxon>Leuciscidae</taxon>
        <taxon>Phoxininae</taxon>
        <taxon>Phoxinus</taxon>
    </lineage>
</organism>
<evidence type="ECO:0000256" key="1">
    <source>
        <dbReference type="SAM" id="MobiDB-lite"/>
    </source>
</evidence>
<feature type="compositionally biased region" description="Basic and acidic residues" evidence="1">
    <location>
        <begin position="178"/>
        <end position="188"/>
    </location>
</feature>
<dbReference type="Proteomes" id="UP001364617">
    <property type="component" value="Unassembled WGS sequence"/>
</dbReference>
<feature type="compositionally biased region" description="Basic residues" evidence="1">
    <location>
        <begin position="14"/>
        <end position="24"/>
    </location>
</feature>
<reference evidence="2 3" key="1">
    <citation type="submission" date="2024-02" db="EMBL/GenBank/DDBJ databases">
        <title>Chromosome-level genome assembly of the Eurasian Minnow (Phoxinus phoxinus).</title>
        <authorList>
            <person name="Oriowo T.O."/>
            <person name="Martin S."/>
            <person name="Stange M."/>
            <person name="Chrysostomakis Y."/>
            <person name="Brown T."/>
            <person name="Winkler S."/>
            <person name="Kukowka S."/>
            <person name="Myers E.W."/>
            <person name="Bohne A."/>
        </authorList>
    </citation>
    <scope>NUCLEOTIDE SEQUENCE [LARGE SCALE GENOMIC DNA]</scope>
    <source>
        <strain evidence="2">ZFMK-TIS-60720</strain>
        <tissue evidence="2">Whole Organism</tissue>
    </source>
</reference>
<dbReference type="AlphaFoldDB" id="A0AAN9HB98"/>
<feature type="compositionally biased region" description="Basic and acidic residues" evidence="1">
    <location>
        <begin position="160"/>
        <end position="171"/>
    </location>
</feature>
<comment type="caution">
    <text evidence="2">The sequence shown here is derived from an EMBL/GenBank/DDBJ whole genome shotgun (WGS) entry which is preliminary data.</text>
</comment>
<dbReference type="EMBL" id="JAYKXH010000006">
    <property type="protein sequence ID" value="KAK7165664.1"/>
    <property type="molecule type" value="Genomic_DNA"/>
</dbReference>
<feature type="region of interest" description="Disordered" evidence="1">
    <location>
        <begin position="525"/>
        <end position="567"/>
    </location>
</feature>
<accession>A0AAN9HB98</accession>
<feature type="region of interest" description="Disordered" evidence="1">
    <location>
        <begin position="1"/>
        <end position="312"/>
    </location>
</feature>
<feature type="compositionally biased region" description="Basic residues" evidence="1">
    <location>
        <begin position="222"/>
        <end position="232"/>
    </location>
</feature>
<evidence type="ECO:0000313" key="3">
    <source>
        <dbReference type="Proteomes" id="UP001364617"/>
    </source>
</evidence>
<gene>
    <name evidence="2" type="ORF">R3I93_005669</name>
</gene>